<evidence type="ECO:0000256" key="2">
    <source>
        <dbReference type="ARBA" id="ARBA00040070"/>
    </source>
</evidence>
<dbReference type="InterPro" id="IPR039761">
    <property type="entry name" value="Bms1/Tsr1"/>
</dbReference>
<evidence type="ECO:0000313" key="5">
    <source>
        <dbReference type="EMBL" id="JAP46262.1"/>
    </source>
</evidence>
<dbReference type="GO" id="GO:0030688">
    <property type="term" value="C:preribosome, small subunit precursor"/>
    <property type="evidence" value="ECO:0007669"/>
    <property type="project" value="TreeGrafter"/>
</dbReference>
<evidence type="ECO:0000256" key="1">
    <source>
        <dbReference type="ARBA" id="ARBA00037087"/>
    </source>
</evidence>
<feature type="domain" description="Ribosome biogenesis protein BMS1/TSR1 C-terminal" evidence="4">
    <location>
        <begin position="453"/>
        <end position="791"/>
    </location>
</feature>
<feature type="compositionally biased region" description="Acidic residues" evidence="3">
    <location>
        <begin position="369"/>
        <end position="411"/>
    </location>
</feature>
<protein>
    <recommendedName>
        <fullName evidence="2">Pre-rRNA-processing protein TSR1 homolog</fullName>
    </recommendedName>
</protein>
<reference evidence="5" key="1">
    <citation type="submission" date="2016-01" db="EMBL/GenBank/DDBJ databases">
        <title>Reference transcriptome for the parasite Schistocephalus solidus: insights into the molecular evolution of parasitism.</title>
        <authorList>
            <person name="Hebert F.O."/>
            <person name="Grambauer S."/>
            <person name="Barber I."/>
            <person name="Landry C.R."/>
            <person name="Aubin-Horth N."/>
        </authorList>
    </citation>
    <scope>NUCLEOTIDE SEQUENCE</scope>
</reference>
<dbReference type="SMART" id="SM01362">
    <property type="entry name" value="DUF663"/>
    <property type="match status" value="1"/>
</dbReference>
<organism evidence="5">
    <name type="scientific">Schistocephalus solidus</name>
    <name type="common">Tapeworm</name>
    <dbReference type="NCBI Taxonomy" id="70667"/>
    <lineage>
        <taxon>Eukaryota</taxon>
        <taxon>Metazoa</taxon>
        <taxon>Spiralia</taxon>
        <taxon>Lophotrochozoa</taxon>
        <taxon>Platyhelminthes</taxon>
        <taxon>Cestoda</taxon>
        <taxon>Eucestoda</taxon>
        <taxon>Diphyllobothriidea</taxon>
        <taxon>Diphyllobothriidae</taxon>
        <taxon>Schistocephalus</taxon>
    </lineage>
</organism>
<sequence length="852" mass="95083">MAPLRHVSGSLKQSNKKHKGEKKRLNSQKVTLRVQKVEAHKSKKLRKHLAKQQRQAKLKMVSSNQRFSRPLMCLLLPLHEGVDLHLTQTLLASGDRSSTSNSSGLQFTNKGFQVNYLNCPSIKREFALVNGRFDDLLGNLDLARLADWIIFVLPGDIRKVEPGSYSELLSALYAQGLPPSVFCVMSNISDTRELLAQLQMKFTVNEGKVRVLNSTADAFSLLRHLAQSQKKPTFCIADNYLSSKDALKVGITSTRLRCGMLVEDISTEPYEENEGEVYMKVGGILRGWDLPLYDISQSFTEQTRGGCPFLHLTGWGDFPLRKADWTEYRTGGIKAHQVPPRPNSWIATSGPDDSLASTLSAVWNEMQIDDDEEDESNPETDDDEMSDHEEVAEIPSASDDEADDLDLEESDATSKKTCSFGKQDIVHKIPSSALTTEAEKAKAAYLEYQFPDEVEIPPGVSARTRFAKYRGLPSFSKCTWPTKDDNSLPFEYGKIFRFANYPHNRRTIVKYTLSQLRKLATGEVTDPLGYPLRIPSGSLATLTIGPMDRQLASALISAHTQRSDGARLVQPLVVWSLLPYERCLSVLHLVMQKRAKELTEAPSNPKGNTFDADPIMAKEPTLFQVGIRRFIAAPIYSQPSKAANTNSKAEKFFTFASSPIVASMYAPVAYAPLPVLQFRLRSSETGDSRRVVLGDLAAVGSVLSVDPSRAIIKRVLLSGNPYKINKRSVVARYMFYTPEDVEYFKPVQLHTKSGAVGHIKQSVGTHGLMKCLFDRQILASDVILMPLYKRIFPKMTYDSRTTAKVLNFETMRRQTIETSEAPPLKSALKQYHAPKGGMDLDLLTPEEEALFA</sequence>
<name>A0A0X3PDR3_SCHSO</name>
<dbReference type="PANTHER" id="PTHR12858">
    <property type="entry name" value="RIBOSOME BIOGENESIS PROTEIN"/>
    <property type="match status" value="1"/>
</dbReference>
<dbReference type="Pfam" id="PF04950">
    <property type="entry name" value="RIBIOP_C"/>
    <property type="match status" value="1"/>
</dbReference>
<proteinExistence type="predicted"/>
<dbReference type="InterPro" id="IPR007034">
    <property type="entry name" value="BMS1_TSR1_C"/>
</dbReference>
<evidence type="ECO:0000259" key="4">
    <source>
        <dbReference type="SMART" id="SM01362"/>
    </source>
</evidence>
<feature type="region of interest" description="Disordered" evidence="3">
    <location>
        <begin position="1"/>
        <end position="29"/>
    </location>
</feature>
<dbReference type="GO" id="GO:0034511">
    <property type="term" value="F:U3 snoRNA binding"/>
    <property type="evidence" value="ECO:0007669"/>
    <property type="project" value="TreeGrafter"/>
</dbReference>
<accession>A0A0X3PDR3</accession>
<feature type="region of interest" description="Disordered" evidence="3">
    <location>
        <begin position="369"/>
        <end position="414"/>
    </location>
</feature>
<dbReference type="GO" id="GO:0005525">
    <property type="term" value="F:GTP binding"/>
    <property type="evidence" value="ECO:0007669"/>
    <property type="project" value="TreeGrafter"/>
</dbReference>
<evidence type="ECO:0000256" key="3">
    <source>
        <dbReference type="SAM" id="MobiDB-lite"/>
    </source>
</evidence>
<gene>
    <name evidence="5" type="ORF">TR82994</name>
</gene>
<feature type="compositionally biased region" description="Basic residues" evidence="3">
    <location>
        <begin position="14"/>
        <end position="26"/>
    </location>
</feature>
<dbReference type="EMBL" id="GEEE01016963">
    <property type="protein sequence ID" value="JAP46262.1"/>
    <property type="molecule type" value="Transcribed_RNA"/>
</dbReference>
<dbReference type="GO" id="GO:0000462">
    <property type="term" value="P:maturation of SSU-rRNA from tricistronic rRNA transcript (SSU-rRNA, 5.8S rRNA, LSU-rRNA)"/>
    <property type="evidence" value="ECO:0007669"/>
    <property type="project" value="TreeGrafter"/>
</dbReference>
<dbReference type="GO" id="GO:0003924">
    <property type="term" value="F:GTPase activity"/>
    <property type="evidence" value="ECO:0007669"/>
    <property type="project" value="TreeGrafter"/>
</dbReference>
<comment type="function">
    <text evidence="1">Required during maturation of the 40S ribosomal subunit in the nucleolus.</text>
</comment>
<dbReference type="GO" id="GO:0000479">
    <property type="term" value="P:endonucleolytic cleavage of tricistronic rRNA transcript (SSU-rRNA, 5.8S rRNA, LSU-rRNA)"/>
    <property type="evidence" value="ECO:0007669"/>
    <property type="project" value="TreeGrafter"/>
</dbReference>
<dbReference type="AlphaFoldDB" id="A0A0X3PDR3"/>
<dbReference type="Pfam" id="PF22298">
    <property type="entry name" value="Tsr1_G-like"/>
    <property type="match status" value="1"/>
</dbReference>
<dbReference type="PANTHER" id="PTHR12858:SF1">
    <property type="entry name" value="PRE-RRNA-PROCESSING PROTEIN TSR1 HOMOLOG"/>
    <property type="match status" value="1"/>
</dbReference>